<dbReference type="EMBL" id="JAGFNK010000004">
    <property type="protein sequence ID" value="KAI9512940.1"/>
    <property type="molecule type" value="Genomic_DNA"/>
</dbReference>
<gene>
    <name evidence="1" type="ORF">F5148DRAFT_972706</name>
</gene>
<evidence type="ECO:0000313" key="2">
    <source>
        <dbReference type="Proteomes" id="UP001207468"/>
    </source>
</evidence>
<sequence>MLIILAILAATRAFPLGQSSPPLVSPNQFQPRSPSCDDPDGCRSLWHIIWSCAVTILLCTWVSVHPNIPGPDETWPRVTLRRIGLMLGALFVPEFMVAWALKQRQVAVDLAKEHEEEGWTITHGFFAIMGGFMEYEGNRPVRVLLPEELRSYSLTGNGDFPRISKAEIKDKSKGDVVSKTLVILQTSWFVTQCIARGVRGLPITELELITVAFATLNFVMYLLWWDKPLNVQCGVRVYKKRYTEQPIDDGRVEATRSDGFWGALGSAFSDLPAAIVHGPFARDTDFRNASWIARVLMWPVVKPFEILDGNPHHEDENLKRVHTFHPEHWVTGEWPGFFAVFIMAAIALAFGGIHCVGWSFTFPSSIERILWRIASISIIVVPPLFLSFMFAGNHFNFSNYKLYHFTLTGTYMLGRLTLLVLPFLCLRSLPPAAYHVVDWASFIPHI</sequence>
<reference evidence="1" key="1">
    <citation type="submission" date="2021-03" db="EMBL/GenBank/DDBJ databases">
        <title>Evolutionary priming and transition to the ectomycorrhizal habit in an iconic lineage of mushroom-forming fungi: is preadaptation a requirement?</title>
        <authorList>
            <consortium name="DOE Joint Genome Institute"/>
            <person name="Looney B.P."/>
            <person name="Miyauchi S."/>
            <person name="Morin E."/>
            <person name="Drula E."/>
            <person name="Courty P.E."/>
            <person name="Chicoki N."/>
            <person name="Fauchery L."/>
            <person name="Kohler A."/>
            <person name="Kuo A."/>
            <person name="LaButti K."/>
            <person name="Pangilinan J."/>
            <person name="Lipzen A."/>
            <person name="Riley R."/>
            <person name="Andreopoulos W."/>
            <person name="He G."/>
            <person name="Johnson J."/>
            <person name="Barry K.W."/>
            <person name="Grigoriev I.V."/>
            <person name="Nagy L."/>
            <person name="Hibbett D."/>
            <person name="Henrissat B."/>
            <person name="Matheny P.B."/>
            <person name="Labbe J."/>
            <person name="Martin A.F."/>
        </authorList>
    </citation>
    <scope>NUCLEOTIDE SEQUENCE</scope>
    <source>
        <strain evidence="1">BPL698</strain>
    </source>
</reference>
<organism evidence="1 2">
    <name type="scientific">Russula earlei</name>
    <dbReference type="NCBI Taxonomy" id="71964"/>
    <lineage>
        <taxon>Eukaryota</taxon>
        <taxon>Fungi</taxon>
        <taxon>Dikarya</taxon>
        <taxon>Basidiomycota</taxon>
        <taxon>Agaricomycotina</taxon>
        <taxon>Agaricomycetes</taxon>
        <taxon>Russulales</taxon>
        <taxon>Russulaceae</taxon>
        <taxon>Russula</taxon>
    </lineage>
</organism>
<dbReference type="Proteomes" id="UP001207468">
    <property type="component" value="Unassembled WGS sequence"/>
</dbReference>
<accession>A0ACC0UNQ3</accession>
<name>A0ACC0UNQ3_9AGAM</name>
<proteinExistence type="predicted"/>
<protein>
    <submittedName>
        <fullName evidence="1">Uncharacterized protein</fullName>
    </submittedName>
</protein>
<evidence type="ECO:0000313" key="1">
    <source>
        <dbReference type="EMBL" id="KAI9512940.1"/>
    </source>
</evidence>
<comment type="caution">
    <text evidence="1">The sequence shown here is derived from an EMBL/GenBank/DDBJ whole genome shotgun (WGS) entry which is preliminary data.</text>
</comment>
<keyword evidence="2" id="KW-1185">Reference proteome</keyword>